<evidence type="ECO:0000256" key="2">
    <source>
        <dbReference type="ARBA" id="ARBA00006577"/>
    </source>
</evidence>
<feature type="domain" description="PPIase FKBP-type" evidence="8">
    <location>
        <begin position="57"/>
        <end position="152"/>
    </location>
</feature>
<dbReference type="GO" id="GO:0003755">
    <property type="term" value="F:peptidyl-prolyl cis-trans isomerase activity"/>
    <property type="evidence" value="ECO:0007669"/>
    <property type="project" value="UniProtKB-UniRule"/>
</dbReference>
<keyword evidence="4 5" id="KW-0413">Isomerase</keyword>
<organism evidence="9 10">
    <name type="scientific">Marilutibacter alkalisoli</name>
    <dbReference type="NCBI Taxonomy" id="2591633"/>
    <lineage>
        <taxon>Bacteria</taxon>
        <taxon>Pseudomonadati</taxon>
        <taxon>Pseudomonadota</taxon>
        <taxon>Gammaproteobacteria</taxon>
        <taxon>Lysobacterales</taxon>
        <taxon>Lysobacteraceae</taxon>
        <taxon>Marilutibacter</taxon>
    </lineage>
</organism>
<keyword evidence="10" id="KW-1185">Reference proteome</keyword>
<comment type="catalytic activity">
    <reaction evidence="1 5 6">
        <text>[protein]-peptidylproline (omega=180) = [protein]-peptidylproline (omega=0)</text>
        <dbReference type="Rhea" id="RHEA:16237"/>
        <dbReference type="Rhea" id="RHEA-COMP:10747"/>
        <dbReference type="Rhea" id="RHEA-COMP:10748"/>
        <dbReference type="ChEBI" id="CHEBI:83833"/>
        <dbReference type="ChEBI" id="CHEBI:83834"/>
        <dbReference type="EC" id="5.2.1.8"/>
    </reaction>
</comment>
<dbReference type="KEGG" id="lyj:FKV23_09240"/>
<dbReference type="PROSITE" id="PS50059">
    <property type="entry name" value="FKBP_PPIASE"/>
    <property type="match status" value="1"/>
</dbReference>
<comment type="similarity">
    <text evidence="2 6">Belongs to the FKBP-type PPIase family.</text>
</comment>
<dbReference type="InterPro" id="IPR001179">
    <property type="entry name" value="PPIase_FKBP_dom"/>
</dbReference>
<dbReference type="RefSeq" id="WP_141623592.1">
    <property type="nucleotide sequence ID" value="NZ_CP041242.1"/>
</dbReference>
<evidence type="ECO:0000259" key="8">
    <source>
        <dbReference type="PROSITE" id="PS50059"/>
    </source>
</evidence>
<reference evidence="9 10" key="1">
    <citation type="submission" date="2019-06" db="EMBL/GenBank/DDBJ databases">
        <title>Lysobacter alkalisoli sp. nov. isolated from saline-alkali soil.</title>
        <authorList>
            <person name="Sun J.-Q."/>
            <person name="Xu L."/>
        </authorList>
    </citation>
    <scope>NUCLEOTIDE SEQUENCE [LARGE SCALE GENOMIC DNA]</scope>
    <source>
        <strain evidence="9 10">SJ-36</strain>
    </source>
</reference>
<proteinExistence type="inferred from homology"/>
<dbReference type="EMBL" id="CP041242">
    <property type="protein sequence ID" value="QDH70257.1"/>
    <property type="molecule type" value="Genomic_DNA"/>
</dbReference>
<dbReference type="PANTHER" id="PTHR43811:SF19">
    <property type="entry name" value="39 KDA FK506-BINDING NUCLEAR PROTEIN"/>
    <property type="match status" value="1"/>
</dbReference>
<dbReference type="PANTHER" id="PTHR43811">
    <property type="entry name" value="FKBP-TYPE PEPTIDYL-PROLYL CIS-TRANS ISOMERASE FKPA"/>
    <property type="match status" value="1"/>
</dbReference>
<dbReference type="PROSITE" id="PS51257">
    <property type="entry name" value="PROKAR_LIPOPROTEIN"/>
    <property type="match status" value="1"/>
</dbReference>
<dbReference type="SUPFAM" id="SSF54534">
    <property type="entry name" value="FKBP-like"/>
    <property type="match status" value="1"/>
</dbReference>
<evidence type="ECO:0000256" key="6">
    <source>
        <dbReference type="RuleBase" id="RU003915"/>
    </source>
</evidence>
<gene>
    <name evidence="9" type="ORF">FKV23_09240</name>
</gene>
<sequence length="154" mass="16754">MQRSIPFASQLFACLFFASLLLTLSACRDPGPPPGGTVAELQRIDVHEGDGALARPGMEVTVHYTGWNYDERQPDRRGEKFDSSVDRGEPFTFLLGAGRVIRGWDEGVAGMRVGGKRELHIPAELGYGSRGAGGVIPPNGSLVFEVELLDVRER</sequence>
<dbReference type="Proteomes" id="UP000317199">
    <property type="component" value="Chromosome"/>
</dbReference>
<dbReference type="AlphaFoldDB" id="A0A514BSA1"/>
<dbReference type="OrthoDB" id="9814548at2"/>
<keyword evidence="7" id="KW-0732">Signal</keyword>
<feature type="chain" id="PRO_5022129731" description="Peptidyl-prolyl cis-trans isomerase" evidence="7">
    <location>
        <begin position="29"/>
        <end position="154"/>
    </location>
</feature>
<dbReference type="EC" id="5.2.1.8" evidence="6"/>
<dbReference type="Pfam" id="PF00254">
    <property type="entry name" value="FKBP_C"/>
    <property type="match status" value="1"/>
</dbReference>
<keyword evidence="3 5" id="KW-0697">Rotamase</keyword>
<evidence type="ECO:0000256" key="7">
    <source>
        <dbReference type="SAM" id="SignalP"/>
    </source>
</evidence>
<protein>
    <recommendedName>
        <fullName evidence="6">Peptidyl-prolyl cis-trans isomerase</fullName>
        <ecNumber evidence="6">5.2.1.8</ecNumber>
    </recommendedName>
</protein>
<evidence type="ECO:0000313" key="9">
    <source>
        <dbReference type="EMBL" id="QDH70257.1"/>
    </source>
</evidence>
<evidence type="ECO:0000256" key="1">
    <source>
        <dbReference type="ARBA" id="ARBA00000971"/>
    </source>
</evidence>
<accession>A0A514BSA1</accession>
<name>A0A514BSA1_9GAMM</name>
<dbReference type="Gene3D" id="3.10.50.40">
    <property type="match status" value="1"/>
</dbReference>
<evidence type="ECO:0000256" key="5">
    <source>
        <dbReference type="PROSITE-ProRule" id="PRU00277"/>
    </source>
</evidence>
<feature type="signal peptide" evidence="7">
    <location>
        <begin position="1"/>
        <end position="28"/>
    </location>
</feature>
<dbReference type="FunFam" id="3.10.50.40:FF:000006">
    <property type="entry name" value="Peptidyl-prolyl cis-trans isomerase"/>
    <property type="match status" value="1"/>
</dbReference>
<evidence type="ECO:0000256" key="3">
    <source>
        <dbReference type="ARBA" id="ARBA00023110"/>
    </source>
</evidence>
<evidence type="ECO:0000256" key="4">
    <source>
        <dbReference type="ARBA" id="ARBA00023235"/>
    </source>
</evidence>
<evidence type="ECO:0000313" key="10">
    <source>
        <dbReference type="Proteomes" id="UP000317199"/>
    </source>
</evidence>
<dbReference type="InterPro" id="IPR046357">
    <property type="entry name" value="PPIase_dom_sf"/>
</dbReference>